<dbReference type="EMBL" id="CAJHCQ010000001">
    <property type="protein sequence ID" value="CAD6513655.1"/>
    <property type="molecule type" value="Genomic_DNA"/>
</dbReference>
<evidence type="ECO:0000313" key="3">
    <source>
        <dbReference type="EMBL" id="CAD6513655.1"/>
    </source>
</evidence>
<feature type="region of interest" description="Disordered" evidence="1">
    <location>
        <begin position="59"/>
        <end position="194"/>
    </location>
</feature>
<feature type="compositionally biased region" description="Gly residues" evidence="1">
    <location>
        <begin position="117"/>
        <end position="126"/>
    </location>
</feature>
<feature type="signal peptide" evidence="2">
    <location>
        <begin position="1"/>
        <end position="26"/>
    </location>
</feature>
<accession>A0ABM8NBF5</accession>
<gene>
    <name evidence="3" type="ORF">LMG27952_00757</name>
</gene>
<proteinExistence type="predicted"/>
<reference evidence="3 4" key="1">
    <citation type="submission" date="2020-10" db="EMBL/GenBank/DDBJ databases">
        <authorList>
            <person name="Peeters C."/>
        </authorList>
    </citation>
    <scope>NUCLEOTIDE SEQUENCE [LARGE SCALE GENOMIC DNA]</scope>
    <source>
        <strain evidence="3 4">LMG 27952</strain>
    </source>
</reference>
<evidence type="ECO:0000313" key="4">
    <source>
        <dbReference type="Proteomes" id="UP000656319"/>
    </source>
</evidence>
<evidence type="ECO:0000256" key="1">
    <source>
        <dbReference type="SAM" id="MobiDB-lite"/>
    </source>
</evidence>
<keyword evidence="2" id="KW-0732">Signal</keyword>
<evidence type="ECO:0008006" key="5">
    <source>
        <dbReference type="Google" id="ProtNLM"/>
    </source>
</evidence>
<feature type="compositionally biased region" description="Pro residues" evidence="1">
    <location>
        <begin position="184"/>
        <end position="194"/>
    </location>
</feature>
<feature type="chain" id="PRO_5045786920" description="Peptide-binding protein" evidence="2">
    <location>
        <begin position="27"/>
        <end position="194"/>
    </location>
</feature>
<name>A0ABM8NBF5_9BURK</name>
<evidence type="ECO:0000256" key="2">
    <source>
        <dbReference type="SAM" id="SignalP"/>
    </source>
</evidence>
<comment type="caution">
    <text evidence="3">The sequence shown here is derived from an EMBL/GenBank/DDBJ whole genome shotgun (WGS) entry which is preliminary data.</text>
</comment>
<dbReference type="Proteomes" id="UP000656319">
    <property type="component" value="Unassembled WGS sequence"/>
</dbReference>
<keyword evidence="4" id="KW-1185">Reference proteome</keyword>
<organism evidence="3 4">
    <name type="scientific">Paraburkholderia hiiakae</name>
    <dbReference type="NCBI Taxonomy" id="1081782"/>
    <lineage>
        <taxon>Bacteria</taxon>
        <taxon>Pseudomonadati</taxon>
        <taxon>Pseudomonadota</taxon>
        <taxon>Betaproteobacteria</taxon>
        <taxon>Burkholderiales</taxon>
        <taxon>Burkholderiaceae</taxon>
        <taxon>Paraburkholderia</taxon>
    </lineage>
</organism>
<feature type="compositionally biased region" description="Basic and acidic residues" evidence="1">
    <location>
        <begin position="157"/>
        <end position="171"/>
    </location>
</feature>
<protein>
    <recommendedName>
        <fullName evidence="5">Peptide-binding protein</fullName>
    </recommendedName>
</protein>
<feature type="compositionally biased region" description="Polar residues" evidence="1">
    <location>
        <begin position="95"/>
        <end position="107"/>
    </location>
</feature>
<sequence>MHAGLSKLGQWIFGAGLAAFVALAHAQPGFPGHGGGGGFARAPSMPAMHSMPAPRAGMSWGGGYHGAPERGRGPTATPMRVADQGGRYERGGNRAPNQWQGQVQQQAPRRDYSYGTPFGGGYGGYRGDPRGNPITPVSAESRQVPHPPADSPVRAGSIREDVARYNEERGGTFRPFPRNGGEVPRPPMPSPYRN</sequence>